<dbReference type="Pfam" id="PF03966">
    <property type="entry name" value="Trm112p"/>
    <property type="match status" value="1"/>
</dbReference>
<dbReference type="GO" id="GO:0008757">
    <property type="term" value="F:S-adenosylmethionine-dependent methyltransferase activity"/>
    <property type="evidence" value="ECO:0007669"/>
    <property type="project" value="InterPro"/>
</dbReference>
<sequence length="306" mass="34412">MVNQNLLEILNCPGCGGKELFLNEGGDLLRCKNCSQSYPVSKGVPVMLAANAGQRAEASEIHKGQGTTFKYIGHYREDAEHFDYFQTRYGATGHKERRLREYIISEIPKTKCTILDVGCGSAWVARALCPKGYTVLSMDISLKNTSKALKKYPLENHAAIVADAYALPLADNSVDFIIASEVIEHTATPERFIKSLFRVLKPKGGIIVTTPYKEKLIYSLCIHCNKQTPHNAHLHSFDENKLASLYQGNDLESYSYFTFGNKALIHLRTHVLLRYFPFSCWKLIDKLFNAIYKAPATILVKWGKRG</sequence>
<protein>
    <recommendedName>
        <fullName evidence="1">Methyltransferase type 11 domain-containing protein</fullName>
    </recommendedName>
</protein>
<dbReference type="InterPro" id="IPR013216">
    <property type="entry name" value="Methyltransf_11"/>
</dbReference>
<dbReference type="InterPro" id="IPR005651">
    <property type="entry name" value="Trm112-like"/>
</dbReference>
<feature type="domain" description="Methyltransferase type 11" evidence="1">
    <location>
        <begin position="115"/>
        <end position="207"/>
    </location>
</feature>
<name>A0A3B0US21_9ZZZZ</name>
<gene>
    <name evidence="2" type="ORF">MNBD_BACTEROID01-2131</name>
</gene>
<proteinExistence type="predicted"/>
<dbReference type="InterPro" id="IPR029063">
    <property type="entry name" value="SAM-dependent_MTases_sf"/>
</dbReference>
<dbReference type="Gene3D" id="3.40.50.150">
    <property type="entry name" value="Vaccinia Virus protein VP39"/>
    <property type="match status" value="1"/>
</dbReference>
<dbReference type="EMBL" id="UOEP01000180">
    <property type="protein sequence ID" value="VAW22884.1"/>
    <property type="molecule type" value="Genomic_DNA"/>
</dbReference>
<dbReference type="Pfam" id="PF08241">
    <property type="entry name" value="Methyltransf_11"/>
    <property type="match status" value="1"/>
</dbReference>
<dbReference type="Gene3D" id="2.20.25.10">
    <property type="match status" value="1"/>
</dbReference>
<dbReference type="CDD" id="cd02440">
    <property type="entry name" value="AdoMet_MTases"/>
    <property type="match status" value="1"/>
</dbReference>
<dbReference type="AlphaFoldDB" id="A0A3B0US21"/>
<dbReference type="SUPFAM" id="SSF158997">
    <property type="entry name" value="Trm112p-like"/>
    <property type="match status" value="1"/>
</dbReference>
<evidence type="ECO:0000313" key="2">
    <source>
        <dbReference type="EMBL" id="VAW22884.1"/>
    </source>
</evidence>
<dbReference type="PANTHER" id="PTHR43591:SF110">
    <property type="entry name" value="RHODANESE DOMAIN-CONTAINING PROTEIN"/>
    <property type="match status" value="1"/>
</dbReference>
<dbReference type="PANTHER" id="PTHR43591">
    <property type="entry name" value="METHYLTRANSFERASE"/>
    <property type="match status" value="1"/>
</dbReference>
<reference evidence="2" key="1">
    <citation type="submission" date="2018-06" db="EMBL/GenBank/DDBJ databases">
        <authorList>
            <person name="Zhirakovskaya E."/>
        </authorList>
    </citation>
    <scope>NUCLEOTIDE SEQUENCE</scope>
</reference>
<dbReference type="SUPFAM" id="SSF53335">
    <property type="entry name" value="S-adenosyl-L-methionine-dependent methyltransferases"/>
    <property type="match status" value="1"/>
</dbReference>
<evidence type="ECO:0000259" key="1">
    <source>
        <dbReference type="Pfam" id="PF08241"/>
    </source>
</evidence>
<accession>A0A3B0US21</accession>
<organism evidence="2">
    <name type="scientific">hydrothermal vent metagenome</name>
    <dbReference type="NCBI Taxonomy" id="652676"/>
    <lineage>
        <taxon>unclassified sequences</taxon>
        <taxon>metagenomes</taxon>
        <taxon>ecological metagenomes</taxon>
    </lineage>
</organism>